<dbReference type="InterPro" id="IPR029069">
    <property type="entry name" value="HotDog_dom_sf"/>
</dbReference>
<dbReference type="PROSITE" id="PS51770">
    <property type="entry name" value="HOTDOG_ACOT"/>
    <property type="match status" value="1"/>
</dbReference>
<dbReference type="InterPro" id="IPR033120">
    <property type="entry name" value="HOTDOG_ACOT"/>
</dbReference>
<dbReference type="PANTHER" id="PTHR11049">
    <property type="entry name" value="ACYL COENZYME A THIOESTER HYDROLASE"/>
    <property type="match status" value="1"/>
</dbReference>
<dbReference type="PANTHER" id="PTHR11049:SF5">
    <property type="entry name" value="ACYL-COA THIOESTER HYDROLASE YCIA"/>
    <property type="match status" value="1"/>
</dbReference>
<comment type="caution">
    <text evidence="5">The sequence shown here is derived from an EMBL/GenBank/DDBJ whole genome shotgun (WGS) entry which is preliminary data.</text>
</comment>
<gene>
    <name evidence="5" type="ORF">IAI61_17815</name>
</gene>
<dbReference type="RefSeq" id="WP_207419080.1">
    <property type="nucleotide sequence ID" value="NZ_CP061177.1"/>
</dbReference>
<protein>
    <submittedName>
        <fullName evidence="5">Acyl-CoA thioesterase</fullName>
    </submittedName>
</protein>
<keyword evidence="2 3" id="KW-0378">Hydrolase</keyword>
<keyword evidence="6" id="KW-1185">Reference proteome</keyword>
<name>A0ABS3KTU9_9PROT</name>
<comment type="similarity">
    <text evidence="1">Belongs to the acyl coenzyme A hydrolase family.</text>
</comment>
<sequence length="132" mass="14349">MTAREQPEQPPEGAPVIRITAMPADTNPAGDIFGGWLMGMMDMAAGSAATRRARGRCATVAVEAMSFISPVRVGDEVSLYAEVLSTGRTSMRIRVEAWRREREGDHTNRVTTAVFTFVALDQTGRSRPVPLV</sequence>
<evidence type="ECO:0000256" key="3">
    <source>
        <dbReference type="PROSITE-ProRule" id="PRU01106"/>
    </source>
</evidence>
<evidence type="ECO:0000259" key="4">
    <source>
        <dbReference type="PROSITE" id="PS51770"/>
    </source>
</evidence>
<evidence type="ECO:0000313" key="5">
    <source>
        <dbReference type="EMBL" id="MBO1080902.1"/>
    </source>
</evidence>
<feature type="domain" description="HotDog ACOT-type" evidence="4">
    <location>
        <begin position="11"/>
        <end position="123"/>
    </location>
</feature>
<dbReference type="EMBL" id="JACTNG010000011">
    <property type="protein sequence ID" value="MBO1080902.1"/>
    <property type="molecule type" value="Genomic_DNA"/>
</dbReference>
<dbReference type="InterPro" id="IPR040170">
    <property type="entry name" value="Cytosol_ACT"/>
</dbReference>
<proteinExistence type="inferred from homology"/>
<evidence type="ECO:0000256" key="1">
    <source>
        <dbReference type="ARBA" id="ARBA00010458"/>
    </source>
</evidence>
<accession>A0ABS3KTU9</accession>
<dbReference type="Gene3D" id="3.10.129.10">
    <property type="entry name" value="Hotdog Thioesterase"/>
    <property type="match status" value="1"/>
</dbReference>
<dbReference type="CDD" id="cd03442">
    <property type="entry name" value="BFIT_BACH"/>
    <property type="match status" value="1"/>
</dbReference>
<evidence type="ECO:0000313" key="6">
    <source>
        <dbReference type="Proteomes" id="UP001518989"/>
    </source>
</evidence>
<dbReference type="SUPFAM" id="SSF54637">
    <property type="entry name" value="Thioesterase/thiol ester dehydrase-isomerase"/>
    <property type="match status" value="1"/>
</dbReference>
<organism evidence="5 6">
    <name type="scientific">Roseomonas haemaphysalidis</name>
    <dbReference type="NCBI Taxonomy" id="2768162"/>
    <lineage>
        <taxon>Bacteria</taxon>
        <taxon>Pseudomonadati</taxon>
        <taxon>Pseudomonadota</taxon>
        <taxon>Alphaproteobacteria</taxon>
        <taxon>Acetobacterales</taxon>
        <taxon>Roseomonadaceae</taxon>
        <taxon>Roseomonas</taxon>
    </lineage>
</organism>
<reference evidence="5 6" key="1">
    <citation type="submission" date="2020-09" db="EMBL/GenBank/DDBJ databases">
        <title>Roseomonas.</title>
        <authorList>
            <person name="Zhu W."/>
        </authorList>
    </citation>
    <scope>NUCLEOTIDE SEQUENCE [LARGE SCALE GENOMIC DNA]</scope>
    <source>
        <strain evidence="5 6">573</strain>
    </source>
</reference>
<dbReference type="Proteomes" id="UP001518989">
    <property type="component" value="Unassembled WGS sequence"/>
</dbReference>
<dbReference type="InterPro" id="IPR006683">
    <property type="entry name" value="Thioestr_dom"/>
</dbReference>
<evidence type="ECO:0000256" key="2">
    <source>
        <dbReference type="ARBA" id="ARBA00022801"/>
    </source>
</evidence>
<dbReference type="Pfam" id="PF03061">
    <property type="entry name" value="4HBT"/>
    <property type="match status" value="1"/>
</dbReference>